<dbReference type="AlphaFoldDB" id="X7XNS9"/>
<protein>
    <submittedName>
        <fullName evidence="1">Uncharacterized protein</fullName>
    </submittedName>
</protein>
<reference evidence="1 2" key="1">
    <citation type="submission" date="2013-12" db="EMBL/GenBank/DDBJ databases">
        <authorList>
            <person name="Brown-Elliot B."/>
            <person name="Wallace R."/>
            <person name="Lenaerts A."/>
            <person name="Ordway D."/>
            <person name="DeGroote M.A."/>
            <person name="Parker T."/>
            <person name="Sizemore C."/>
            <person name="Tallon L.J."/>
            <person name="Sadzewicz L.K."/>
            <person name="Sengamalay N."/>
            <person name="Fraser C.M."/>
            <person name="Hine E."/>
            <person name="Shefchek K.A."/>
            <person name="Das S.P."/>
            <person name="Tettelin H."/>
        </authorList>
    </citation>
    <scope>NUCLEOTIDE SEQUENCE [LARGE SCALE GENOMIC DNA]</scope>
    <source>
        <strain evidence="1 2">662</strain>
    </source>
</reference>
<evidence type="ECO:0000313" key="1">
    <source>
        <dbReference type="EMBL" id="ETZ96493.1"/>
    </source>
</evidence>
<comment type="caution">
    <text evidence="1">The sequence shown here is derived from an EMBL/GenBank/DDBJ whole genome shotgun (WGS) entry which is preliminary data.</text>
</comment>
<dbReference type="EMBL" id="JAOA01000045">
    <property type="protein sequence ID" value="ETZ96493.1"/>
    <property type="molecule type" value="Genomic_DNA"/>
</dbReference>
<dbReference type="PATRIC" id="fig|1299326.3.peg.6688"/>
<evidence type="ECO:0000313" key="2">
    <source>
        <dbReference type="Proteomes" id="UP000020561"/>
    </source>
</evidence>
<gene>
    <name evidence="1" type="ORF">I545_6970</name>
</gene>
<name>X7XNS9_MYCKA</name>
<dbReference type="Proteomes" id="UP000020561">
    <property type="component" value="Unassembled WGS sequence"/>
</dbReference>
<accession>X7XNS9</accession>
<sequence length="55" mass="6037">MLSVFITPWTKPTSIQCAISDACAADHRFEQRQIGMLGVGGRRVMAHDRVVGQPP</sequence>
<proteinExistence type="predicted"/>
<organism evidence="1 2">
    <name type="scientific">Mycobacterium kansasii 662</name>
    <dbReference type="NCBI Taxonomy" id="1299326"/>
    <lineage>
        <taxon>Bacteria</taxon>
        <taxon>Bacillati</taxon>
        <taxon>Actinomycetota</taxon>
        <taxon>Actinomycetes</taxon>
        <taxon>Mycobacteriales</taxon>
        <taxon>Mycobacteriaceae</taxon>
        <taxon>Mycobacterium</taxon>
    </lineage>
</organism>